<dbReference type="GO" id="GO:0106408">
    <property type="term" value="F:diadenylate cyclase activity"/>
    <property type="evidence" value="ECO:0007669"/>
    <property type="project" value="UniProtKB-EC"/>
</dbReference>
<feature type="non-terminal residue" evidence="8">
    <location>
        <position position="184"/>
    </location>
</feature>
<gene>
    <name evidence="8" type="ORF">S06H3_30271</name>
</gene>
<evidence type="ECO:0000256" key="3">
    <source>
        <dbReference type="ARBA" id="ARBA00022695"/>
    </source>
</evidence>
<name>X1NBR6_9ZZZZ</name>
<dbReference type="AlphaFoldDB" id="X1NBR6"/>
<dbReference type="PROSITE" id="PS51794">
    <property type="entry name" value="DAC"/>
    <property type="match status" value="1"/>
</dbReference>
<dbReference type="SUPFAM" id="SSF143597">
    <property type="entry name" value="YojJ-like"/>
    <property type="match status" value="1"/>
</dbReference>
<feature type="transmembrane region" description="Helical" evidence="6">
    <location>
        <begin position="45"/>
        <end position="62"/>
    </location>
</feature>
<evidence type="ECO:0000259" key="7">
    <source>
        <dbReference type="PROSITE" id="PS51794"/>
    </source>
</evidence>
<keyword evidence="6" id="KW-1133">Transmembrane helix</keyword>
<dbReference type="EMBL" id="BARV01017814">
    <property type="protein sequence ID" value="GAI27616.1"/>
    <property type="molecule type" value="Genomic_DNA"/>
</dbReference>
<keyword evidence="6" id="KW-0812">Transmembrane</keyword>
<sequence length="184" mass="20896">METLIDYFTRVAGYNWWVVAIELFLIGLVVYWAVDFLEGTRGERLFRGVIFILIVGGLILNLLVQRFRFERLEYLYKGFLIAVLIIAVAAFQPEIRRALMRIGQSRLWVGASQQLARTIEEIITAVTKLSETRTGAIIVIEKQVALGEFIETGVRIDARVTAELLQTIFRPGTPLHDMAVIVRG</sequence>
<evidence type="ECO:0000256" key="4">
    <source>
        <dbReference type="ARBA" id="ARBA00022741"/>
    </source>
</evidence>
<dbReference type="GO" id="GO:0005524">
    <property type="term" value="F:ATP binding"/>
    <property type="evidence" value="ECO:0007669"/>
    <property type="project" value="UniProtKB-KW"/>
</dbReference>
<evidence type="ECO:0000313" key="8">
    <source>
        <dbReference type="EMBL" id="GAI27616.1"/>
    </source>
</evidence>
<dbReference type="InterPro" id="IPR036888">
    <property type="entry name" value="DNA_integrity_DisA_N_sf"/>
</dbReference>
<comment type="catalytic activity">
    <reaction evidence="1">
        <text>2 ATP = 3',3'-c-di-AMP + 2 diphosphate</text>
        <dbReference type="Rhea" id="RHEA:35655"/>
        <dbReference type="ChEBI" id="CHEBI:30616"/>
        <dbReference type="ChEBI" id="CHEBI:33019"/>
        <dbReference type="ChEBI" id="CHEBI:71500"/>
        <dbReference type="EC" id="2.7.7.85"/>
    </reaction>
</comment>
<evidence type="ECO:0000256" key="6">
    <source>
        <dbReference type="SAM" id="Phobius"/>
    </source>
</evidence>
<feature type="transmembrane region" description="Helical" evidence="6">
    <location>
        <begin position="14"/>
        <end position="33"/>
    </location>
</feature>
<comment type="caution">
    <text evidence="8">The sequence shown here is derived from an EMBL/GenBank/DDBJ whole genome shotgun (WGS) entry which is preliminary data.</text>
</comment>
<dbReference type="PANTHER" id="PTHR34185:SF1">
    <property type="entry name" value="DIADENYLATE CYCLASE"/>
    <property type="match status" value="1"/>
</dbReference>
<keyword evidence="3" id="KW-0548">Nucleotidyltransferase</keyword>
<keyword evidence="2" id="KW-0808">Transferase</keyword>
<dbReference type="Gene3D" id="3.40.1700.10">
    <property type="entry name" value="DNA integrity scanning protein, DisA, N-terminal domain"/>
    <property type="match status" value="1"/>
</dbReference>
<dbReference type="PANTHER" id="PTHR34185">
    <property type="entry name" value="DIADENYLATE CYCLASE"/>
    <property type="match status" value="1"/>
</dbReference>
<dbReference type="Pfam" id="PF02457">
    <property type="entry name" value="DAC"/>
    <property type="match status" value="1"/>
</dbReference>
<feature type="transmembrane region" description="Helical" evidence="6">
    <location>
        <begin position="74"/>
        <end position="91"/>
    </location>
</feature>
<feature type="domain" description="DAC" evidence="7">
    <location>
        <begin position="92"/>
        <end position="184"/>
    </location>
</feature>
<keyword evidence="4" id="KW-0547">Nucleotide-binding</keyword>
<proteinExistence type="predicted"/>
<protein>
    <recommendedName>
        <fullName evidence="7">DAC domain-containing protein</fullName>
    </recommendedName>
</protein>
<evidence type="ECO:0000256" key="1">
    <source>
        <dbReference type="ARBA" id="ARBA00000877"/>
    </source>
</evidence>
<dbReference type="GO" id="GO:0004016">
    <property type="term" value="F:adenylate cyclase activity"/>
    <property type="evidence" value="ECO:0007669"/>
    <property type="project" value="TreeGrafter"/>
</dbReference>
<accession>X1NBR6</accession>
<reference evidence="8" key="1">
    <citation type="journal article" date="2014" name="Front. Microbiol.">
        <title>High frequency of phylogenetically diverse reductive dehalogenase-homologous genes in deep subseafloor sedimentary metagenomes.</title>
        <authorList>
            <person name="Kawai M."/>
            <person name="Futagami T."/>
            <person name="Toyoda A."/>
            <person name="Takaki Y."/>
            <person name="Nishi S."/>
            <person name="Hori S."/>
            <person name="Arai W."/>
            <person name="Tsubouchi T."/>
            <person name="Morono Y."/>
            <person name="Uchiyama I."/>
            <person name="Ito T."/>
            <person name="Fujiyama A."/>
            <person name="Inagaki F."/>
            <person name="Takami H."/>
        </authorList>
    </citation>
    <scope>NUCLEOTIDE SEQUENCE</scope>
    <source>
        <strain evidence="8">Expedition CK06-06</strain>
    </source>
</reference>
<evidence type="ECO:0000256" key="5">
    <source>
        <dbReference type="ARBA" id="ARBA00022840"/>
    </source>
</evidence>
<keyword evidence="5" id="KW-0067">ATP-binding</keyword>
<dbReference type="InterPro" id="IPR003390">
    <property type="entry name" value="DNA_integrity_scan_DisA_N"/>
</dbReference>
<dbReference type="InterPro" id="IPR050338">
    <property type="entry name" value="DisA"/>
</dbReference>
<keyword evidence="6" id="KW-0472">Membrane</keyword>
<evidence type="ECO:0000256" key="2">
    <source>
        <dbReference type="ARBA" id="ARBA00022679"/>
    </source>
</evidence>
<organism evidence="8">
    <name type="scientific">marine sediment metagenome</name>
    <dbReference type="NCBI Taxonomy" id="412755"/>
    <lineage>
        <taxon>unclassified sequences</taxon>
        <taxon>metagenomes</taxon>
        <taxon>ecological metagenomes</taxon>
    </lineage>
</organism>